<gene>
    <name evidence="1" type="ORF">Syun_019500</name>
</gene>
<keyword evidence="2" id="KW-1185">Reference proteome</keyword>
<organism evidence="1 2">
    <name type="scientific">Stephania yunnanensis</name>
    <dbReference type="NCBI Taxonomy" id="152371"/>
    <lineage>
        <taxon>Eukaryota</taxon>
        <taxon>Viridiplantae</taxon>
        <taxon>Streptophyta</taxon>
        <taxon>Embryophyta</taxon>
        <taxon>Tracheophyta</taxon>
        <taxon>Spermatophyta</taxon>
        <taxon>Magnoliopsida</taxon>
        <taxon>Ranunculales</taxon>
        <taxon>Menispermaceae</taxon>
        <taxon>Menispermoideae</taxon>
        <taxon>Cissampelideae</taxon>
        <taxon>Stephania</taxon>
    </lineage>
</organism>
<sequence length="71" mass="8113">MMKTETEGQDGEKVKNEMNKEAEVVVVMEVQVEVKMVPLKNKRKEVQVGEIMKRVKVKREKIPKKSGGNEA</sequence>
<dbReference type="EMBL" id="JBBNAF010000008">
    <property type="protein sequence ID" value="KAK9121883.1"/>
    <property type="molecule type" value="Genomic_DNA"/>
</dbReference>
<evidence type="ECO:0000313" key="1">
    <source>
        <dbReference type="EMBL" id="KAK9121883.1"/>
    </source>
</evidence>
<comment type="caution">
    <text evidence="1">The sequence shown here is derived from an EMBL/GenBank/DDBJ whole genome shotgun (WGS) entry which is preliminary data.</text>
</comment>
<proteinExistence type="predicted"/>
<dbReference type="Proteomes" id="UP001420932">
    <property type="component" value="Unassembled WGS sequence"/>
</dbReference>
<dbReference type="AlphaFoldDB" id="A0AAP0NWR4"/>
<protein>
    <submittedName>
        <fullName evidence="1">Uncharacterized protein</fullName>
    </submittedName>
</protein>
<reference evidence="1 2" key="1">
    <citation type="submission" date="2024-01" db="EMBL/GenBank/DDBJ databases">
        <title>Genome assemblies of Stephania.</title>
        <authorList>
            <person name="Yang L."/>
        </authorList>
    </citation>
    <scope>NUCLEOTIDE SEQUENCE [LARGE SCALE GENOMIC DNA]</scope>
    <source>
        <strain evidence="1">YNDBR</strain>
        <tissue evidence="1">Leaf</tissue>
    </source>
</reference>
<evidence type="ECO:0000313" key="2">
    <source>
        <dbReference type="Proteomes" id="UP001420932"/>
    </source>
</evidence>
<name>A0AAP0NWR4_9MAGN</name>
<accession>A0AAP0NWR4</accession>